<comment type="caution">
    <text evidence="2">The sequence shown here is derived from an EMBL/GenBank/DDBJ whole genome shotgun (WGS) entry which is preliminary data.</text>
</comment>
<sequence length="67" mass="7724">MLVRIFLMVFFNFEAIPRFTPFFAPYDGLEEEALFTLSSNACLAPVTPPQFLCRPREGYLHACSRPH</sequence>
<dbReference type="AlphaFoldDB" id="A0A5B7DP89"/>
<keyword evidence="1" id="KW-0732">Signal</keyword>
<organism evidence="2 3">
    <name type="scientific">Portunus trituberculatus</name>
    <name type="common">Swimming crab</name>
    <name type="synonym">Neptunus trituberculatus</name>
    <dbReference type="NCBI Taxonomy" id="210409"/>
    <lineage>
        <taxon>Eukaryota</taxon>
        <taxon>Metazoa</taxon>
        <taxon>Ecdysozoa</taxon>
        <taxon>Arthropoda</taxon>
        <taxon>Crustacea</taxon>
        <taxon>Multicrustacea</taxon>
        <taxon>Malacostraca</taxon>
        <taxon>Eumalacostraca</taxon>
        <taxon>Eucarida</taxon>
        <taxon>Decapoda</taxon>
        <taxon>Pleocyemata</taxon>
        <taxon>Brachyura</taxon>
        <taxon>Eubrachyura</taxon>
        <taxon>Portunoidea</taxon>
        <taxon>Portunidae</taxon>
        <taxon>Portuninae</taxon>
        <taxon>Portunus</taxon>
    </lineage>
</organism>
<evidence type="ECO:0000313" key="3">
    <source>
        <dbReference type="Proteomes" id="UP000324222"/>
    </source>
</evidence>
<reference evidence="2 3" key="1">
    <citation type="submission" date="2019-05" db="EMBL/GenBank/DDBJ databases">
        <title>Another draft genome of Portunus trituberculatus and its Hox gene families provides insights of decapod evolution.</title>
        <authorList>
            <person name="Jeong J.-H."/>
            <person name="Song I."/>
            <person name="Kim S."/>
            <person name="Choi T."/>
            <person name="Kim D."/>
            <person name="Ryu S."/>
            <person name="Kim W."/>
        </authorList>
    </citation>
    <scope>NUCLEOTIDE SEQUENCE [LARGE SCALE GENOMIC DNA]</scope>
    <source>
        <tissue evidence="2">Muscle</tissue>
    </source>
</reference>
<feature type="chain" id="PRO_5023123404" description="Secreted protein" evidence="1">
    <location>
        <begin position="16"/>
        <end position="67"/>
    </location>
</feature>
<name>A0A5B7DP89_PORTR</name>
<evidence type="ECO:0008006" key="4">
    <source>
        <dbReference type="Google" id="ProtNLM"/>
    </source>
</evidence>
<keyword evidence="3" id="KW-1185">Reference proteome</keyword>
<gene>
    <name evidence="2" type="ORF">E2C01_016490</name>
</gene>
<dbReference type="Proteomes" id="UP000324222">
    <property type="component" value="Unassembled WGS sequence"/>
</dbReference>
<accession>A0A5B7DP89</accession>
<dbReference type="EMBL" id="VSRR010001207">
    <property type="protein sequence ID" value="MPC23442.1"/>
    <property type="molecule type" value="Genomic_DNA"/>
</dbReference>
<evidence type="ECO:0000313" key="2">
    <source>
        <dbReference type="EMBL" id="MPC23442.1"/>
    </source>
</evidence>
<feature type="signal peptide" evidence="1">
    <location>
        <begin position="1"/>
        <end position="15"/>
    </location>
</feature>
<proteinExistence type="predicted"/>
<protein>
    <recommendedName>
        <fullName evidence="4">Secreted protein</fullName>
    </recommendedName>
</protein>
<evidence type="ECO:0000256" key="1">
    <source>
        <dbReference type="SAM" id="SignalP"/>
    </source>
</evidence>